<protein>
    <submittedName>
        <fullName evidence="2">RNHCP domain-containing protein</fullName>
    </submittedName>
</protein>
<dbReference type="RefSeq" id="WP_380046660.1">
    <property type="nucleotide sequence ID" value="NZ_JBHSOH010000005.1"/>
</dbReference>
<proteinExistence type="predicted"/>
<organism evidence="2 3">
    <name type="scientific">Deinococcus petrolearius</name>
    <dbReference type="NCBI Taxonomy" id="1751295"/>
    <lineage>
        <taxon>Bacteria</taxon>
        <taxon>Thermotogati</taxon>
        <taxon>Deinococcota</taxon>
        <taxon>Deinococci</taxon>
        <taxon>Deinococcales</taxon>
        <taxon>Deinococcaceae</taxon>
        <taxon>Deinococcus</taxon>
    </lineage>
</organism>
<reference evidence="3" key="1">
    <citation type="journal article" date="2019" name="Int. J. Syst. Evol. Microbiol.">
        <title>The Global Catalogue of Microorganisms (GCM) 10K type strain sequencing project: providing services to taxonomists for standard genome sequencing and annotation.</title>
        <authorList>
            <consortium name="The Broad Institute Genomics Platform"/>
            <consortium name="The Broad Institute Genome Sequencing Center for Infectious Disease"/>
            <person name="Wu L."/>
            <person name="Ma J."/>
        </authorList>
    </citation>
    <scope>NUCLEOTIDE SEQUENCE [LARGE SCALE GENOMIC DNA]</scope>
    <source>
        <strain evidence="3">CGMCC 1.15053</strain>
    </source>
</reference>
<dbReference type="InterPro" id="IPR024439">
    <property type="entry name" value="RNHCP"/>
</dbReference>
<accession>A0ABW1DFF9</accession>
<keyword evidence="3" id="KW-1185">Reference proteome</keyword>
<dbReference type="Pfam" id="PF12647">
    <property type="entry name" value="RNHCP"/>
    <property type="match status" value="1"/>
</dbReference>
<evidence type="ECO:0000313" key="3">
    <source>
        <dbReference type="Proteomes" id="UP001595979"/>
    </source>
</evidence>
<evidence type="ECO:0000313" key="2">
    <source>
        <dbReference type="EMBL" id="MFC5847477.1"/>
    </source>
</evidence>
<comment type="caution">
    <text evidence="2">The sequence shown here is derived from an EMBL/GenBank/DDBJ whole genome shotgun (WGS) entry which is preliminary data.</text>
</comment>
<dbReference type="Proteomes" id="UP001595979">
    <property type="component" value="Unassembled WGS sequence"/>
</dbReference>
<evidence type="ECO:0000259" key="1">
    <source>
        <dbReference type="Pfam" id="PF12647"/>
    </source>
</evidence>
<name>A0ABW1DFF9_9DEIO</name>
<gene>
    <name evidence="2" type="ORF">ACFPQ6_04070</name>
</gene>
<sequence>MSGRRFTVQGTNNAFTCRACGGEVQPLRNGSVRNHCPHCLHSLHVDVLPGDRASDCHGDLVPVGVEHSGKKGWVILHRCARCGHLGRNRAALDDPDQPDDWDVLIALSRKAGGAP</sequence>
<dbReference type="EMBL" id="JBHSOH010000005">
    <property type="protein sequence ID" value="MFC5847477.1"/>
    <property type="molecule type" value="Genomic_DNA"/>
</dbReference>
<feature type="domain" description="RNHCP" evidence="1">
    <location>
        <begin position="13"/>
        <end position="96"/>
    </location>
</feature>